<keyword evidence="1" id="KW-0805">Transcription regulation</keyword>
<dbReference type="PANTHER" id="PTHR30055">
    <property type="entry name" value="HTH-TYPE TRANSCRIPTIONAL REGULATOR RUTR"/>
    <property type="match status" value="1"/>
</dbReference>
<dbReference type="SUPFAM" id="SSF46689">
    <property type="entry name" value="Homeodomain-like"/>
    <property type="match status" value="1"/>
</dbReference>
<evidence type="ECO:0000256" key="3">
    <source>
        <dbReference type="ARBA" id="ARBA00023163"/>
    </source>
</evidence>
<accession>A0A2S0WLF2</accession>
<keyword evidence="3" id="KW-0804">Transcription</keyword>
<evidence type="ECO:0000256" key="1">
    <source>
        <dbReference type="ARBA" id="ARBA00023015"/>
    </source>
</evidence>
<dbReference type="InterPro" id="IPR001647">
    <property type="entry name" value="HTH_TetR"/>
</dbReference>
<dbReference type="RefSeq" id="WP_108577791.1">
    <property type="nucleotide sequence ID" value="NZ_CP026952.1"/>
</dbReference>
<evidence type="ECO:0000313" key="4">
    <source>
        <dbReference type="EMBL" id="AWB92146.1"/>
    </source>
</evidence>
<dbReference type="AlphaFoldDB" id="A0A2S0WLF2"/>
<keyword evidence="5" id="KW-1185">Reference proteome</keyword>
<dbReference type="KEGG" id="aez:C3E78_08005"/>
<dbReference type="GO" id="GO:0003700">
    <property type="term" value="F:DNA-binding transcription factor activity"/>
    <property type="evidence" value="ECO:0007669"/>
    <property type="project" value="TreeGrafter"/>
</dbReference>
<sequence>MRSGSVADTRTALIDAFAEALAKSGYPGVSMNEVAANAGIKKPSLYHHFPGGKEAVYVAVAERFAADSAERITAALASTNDFPDQLTALAQVSNSTTAAAVSFEQRIYDALDHVSETSGAKVRDSYVNAVLAPVSRLFEAATARREIDGDPGFLSMTFLELVRDTTDINAAVNLFLDGARPRT</sequence>
<accession>A0A5F2ETN8</accession>
<protein>
    <submittedName>
        <fullName evidence="4">TetR/AcrR family transcriptional regulator</fullName>
    </submittedName>
</protein>
<reference evidence="5" key="1">
    <citation type="submission" date="2018-01" db="EMBL/GenBank/DDBJ databases">
        <authorList>
            <person name="Li J."/>
        </authorList>
    </citation>
    <scope>NUCLEOTIDE SEQUENCE [LARGE SCALE GENOMIC DNA]</scope>
    <source>
        <strain evidence="5">592</strain>
    </source>
</reference>
<organism evidence="4 5">
    <name type="scientific">Aeromicrobium chenweiae</name>
    <dbReference type="NCBI Taxonomy" id="2079793"/>
    <lineage>
        <taxon>Bacteria</taxon>
        <taxon>Bacillati</taxon>
        <taxon>Actinomycetota</taxon>
        <taxon>Actinomycetes</taxon>
        <taxon>Propionibacteriales</taxon>
        <taxon>Nocardioidaceae</taxon>
        <taxon>Aeromicrobium</taxon>
    </lineage>
</organism>
<dbReference type="InterPro" id="IPR050109">
    <property type="entry name" value="HTH-type_TetR-like_transc_reg"/>
</dbReference>
<evidence type="ECO:0000256" key="2">
    <source>
        <dbReference type="ARBA" id="ARBA00023125"/>
    </source>
</evidence>
<dbReference type="OrthoDB" id="70491at2"/>
<keyword evidence="2" id="KW-0238">DNA-binding</keyword>
<dbReference type="PROSITE" id="PS50977">
    <property type="entry name" value="HTH_TETR_2"/>
    <property type="match status" value="1"/>
</dbReference>
<dbReference type="PANTHER" id="PTHR30055:SF234">
    <property type="entry name" value="HTH-TYPE TRANSCRIPTIONAL REGULATOR BETI"/>
    <property type="match status" value="1"/>
</dbReference>
<dbReference type="Gene3D" id="1.10.357.10">
    <property type="entry name" value="Tetracycline Repressor, domain 2"/>
    <property type="match status" value="1"/>
</dbReference>
<dbReference type="Proteomes" id="UP000244384">
    <property type="component" value="Chromosome"/>
</dbReference>
<dbReference type="GO" id="GO:0000976">
    <property type="term" value="F:transcription cis-regulatory region binding"/>
    <property type="evidence" value="ECO:0007669"/>
    <property type="project" value="TreeGrafter"/>
</dbReference>
<evidence type="ECO:0000313" key="5">
    <source>
        <dbReference type="Proteomes" id="UP000244384"/>
    </source>
</evidence>
<dbReference type="PRINTS" id="PR00455">
    <property type="entry name" value="HTHTETR"/>
</dbReference>
<dbReference type="InterPro" id="IPR009057">
    <property type="entry name" value="Homeodomain-like_sf"/>
</dbReference>
<gene>
    <name evidence="4" type="ORF">C3E78_08005</name>
</gene>
<dbReference type="EMBL" id="CP026952">
    <property type="protein sequence ID" value="AWB92146.1"/>
    <property type="molecule type" value="Genomic_DNA"/>
</dbReference>
<dbReference type="Pfam" id="PF00440">
    <property type="entry name" value="TetR_N"/>
    <property type="match status" value="1"/>
</dbReference>
<proteinExistence type="predicted"/>
<name>A0A2S0WLF2_9ACTN</name>